<dbReference type="Proteomes" id="UP000799640">
    <property type="component" value="Unassembled WGS sequence"/>
</dbReference>
<organism evidence="1 2">
    <name type="scientific">Trichodelitschia bisporula</name>
    <dbReference type="NCBI Taxonomy" id="703511"/>
    <lineage>
        <taxon>Eukaryota</taxon>
        <taxon>Fungi</taxon>
        <taxon>Dikarya</taxon>
        <taxon>Ascomycota</taxon>
        <taxon>Pezizomycotina</taxon>
        <taxon>Dothideomycetes</taxon>
        <taxon>Dothideomycetes incertae sedis</taxon>
        <taxon>Phaeotrichales</taxon>
        <taxon>Phaeotrichaceae</taxon>
        <taxon>Trichodelitschia</taxon>
    </lineage>
</organism>
<gene>
    <name evidence="1" type="ORF">EJ06DRAFT_38662</name>
</gene>
<evidence type="ECO:0000313" key="2">
    <source>
        <dbReference type="Proteomes" id="UP000799640"/>
    </source>
</evidence>
<proteinExistence type="predicted"/>
<accession>A0A6G1HV12</accession>
<name>A0A6G1HV12_9PEZI</name>
<dbReference type="EMBL" id="ML996696">
    <property type="protein sequence ID" value="KAF2399903.1"/>
    <property type="molecule type" value="Genomic_DNA"/>
</dbReference>
<reference evidence="1" key="1">
    <citation type="journal article" date="2020" name="Stud. Mycol.">
        <title>101 Dothideomycetes genomes: a test case for predicting lifestyles and emergence of pathogens.</title>
        <authorList>
            <person name="Haridas S."/>
            <person name="Albert R."/>
            <person name="Binder M."/>
            <person name="Bloem J."/>
            <person name="Labutti K."/>
            <person name="Salamov A."/>
            <person name="Andreopoulos B."/>
            <person name="Baker S."/>
            <person name="Barry K."/>
            <person name="Bills G."/>
            <person name="Bluhm B."/>
            <person name="Cannon C."/>
            <person name="Castanera R."/>
            <person name="Culley D."/>
            <person name="Daum C."/>
            <person name="Ezra D."/>
            <person name="Gonzalez J."/>
            <person name="Henrissat B."/>
            <person name="Kuo A."/>
            <person name="Liang C."/>
            <person name="Lipzen A."/>
            <person name="Lutzoni F."/>
            <person name="Magnuson J."/>
            <person name="Mondo S."/>
            <person name="Nolan M."/>
            <person name="Ohm R."/>
            <person name="Pangilinan J."/>
            <person name="Park H.-J."/>
            <person name="Ramirez L."/>
            <person name="Alfaro M."/>
            <person name="Sun H."/>
            <person name="Tritt A."/>
            <person name="Yoshinaga Y."/>
            <person name="Zwiers L.-H."/>
            <person name="Turgeon B."/>
            <person name="Goodwin S."/>
            <person name="Spatafora J."/>
            <person name="Crous P."/>
            <person name="Grigoriev I."/>
        </authorList>
    </citation>
    <scope>NUCLEOTIDE SEQUENCE</scope>
    <source>
        <strain evidence="1">CBS 262.69</strain>
    </source>
</reference>
<dbReference type="AlphaFoldDB" id="A0A6G1HV12"/>
<keyword evidence="2" id="KW-1185">Reference proteome</keyword>
<protein>
    <submittedName>
        <fullName evidence="1">Uncharacterized protein</fullName>
    </submittedName>
</protein>
<evidence type="ECO:0000313" key="1">
    <source>
        <dbReference type="EMBL" id="KAF2399903.1"/>
    </source>
</evidence>
<sequence>MKVSPVIKAQYLPKAKRAFTTMKQVKATATAASPAPTSSVDRQLQVRSSEEHMRDLQVQEQPAVDSQMQDQLTIDAPAQEQPFIDSPASVWHEFFILFALGTGIGTGMALVYVTFKVLEASWEWSDLENSISRLWAEWDEVRYEEVDHLVPYVGAFQHPRHITDAWWGRDIGYVGHVRQRGSMGSKGEWEV</sequence>